<name>A0A0K2ZE42_9XANT</name>
<evidence type="ECO:0000256" key="2">
    <source>
        <dbReference type="ARBA" id="ARBA00022723"/>
    </source>
</evidence>
<feature type="domain" description="Manganese/iron superoxide dismutase N-terminal" evidence="7">
    <location>
        <begin position="4"/>
        <end position="81"/>
    </location>
</feature>
<dbReference type="GO" id="GO:0004784">
    <property type="term" value="F:superoxide dismutase activity"/>
    <property type="evidence" value="ECO:0007669"/>
    <property type="project" value="UniProtKB-EC"/>
</dbReference>
<dbReference type="PROSITE" id="PS00088">
    <property type="entry name" value="SOD_MN"/>
    <property type="match status" value="1"/>
</dbReference>
<evidence type="ECO:0000256" key="4">
    <source>
        <dbReference type="ARBA" id="ARBA00049204"/>
    </source>
</evidence>
<keyword evidence="10" id="KW-1185">Reference proteome</keyword>
<feature type="binding site" evidence="5">
    <location>
        <position position="27"/>
    </location>
    <ligand>
        <name>Mn(2+)</name>
        <dbReference type="ChEBI" id="CHEBI:29035"/>
    </ligand>
</feature>
<dbReference type="Pfam" id="PF00081">
    <property type="entry name" value="Sod_Fe_N"/>
    <property type="match status" value="1"/>
</dbReference>
<feature type="binding site" evidence="5">
    <location>
        <position position="161"/>
    </location>
    <ligand>
        <name>Mn(2+)</name>
        <dbReference type="ChEBI" id="CHEBI:29035"/>
    </ligand>
</feature>
<sequence>MAIELAPLPYDRAALAPHLSAEALDQHHGQHQRALVERLNAQIAGSEFAELPLQDLVRRTQGRLFQHAAEVWNHEFYWRGLRPRGGGEPGGELAERIARNFGDFARFKAEFARMALAVFGSGWVWLVQRPDATLALLATVNAGSPLTGEDTPLLACDLWEHAYYIDYRGDRARYLEAFWKLVNWEFVAANLV</sequence>
<dbReference type="InterPro" id="IPR019832">
    <property type="entry name" value="Mn/Fe_SOD_C"/>
</dbReference>
<feature type="binding site" evidence="5">
    <location>
        <position position="157"/>
    </location>
    <ligand>
        <name>Mn(2+)</name>
        <dbReference type="ChEBI" id="CHEBI:29035"/>
    </ligand>
</feature>
<evidence type="ECO:0000259" key="8">
    <source>
        <dbReference type="Pfam" id="PF02777"/>
    </source>
</evidence>
<dbReference type="RefSeq" id="WP_053834346.1">
    <property type="nucleotide sequence ID" value="NZ_CXOI01000012.1"/>
</dbReference>
<proteinExistence type="inferred from homology"/>
<keyword evidence="3 6" id="KW-0560">Oxidoreductase</keyword>
<dbReference type="Gene3D" id="1.10.287.990">
    <property type="entry name" value="Fe,Mn superoxide dismutase (SOD) domain"/>
    <property type="match status" value="1"/>
</dbReference>
<reference evidence="10" key="1">
    <citation type="submission" date="2015-07" db="EMBL/GenBank/DDBJ databases">
        <authorList>
            <person name="Wibberg D."/>
        </authorList>
    </citation>
    <scope>NUCLEOTIDE SEQUENCE [LARGE SCALE GENOMIC DNA]</scope>
</reference>
<dbReference type="InterPro" id="IPR001189">
    <property type="entry name" value="Mn/Fe_SOD"/>
</dbReference>
<feature type="domain" description="Manganese/iron superoxide dismutase C-terminal" evidence="8">
    <location>
        <begin position="90"/>
        <end position="189"/>
    </location>
</feature>
<dbReference type="InterPro" id="IPR036314">
    <property type="entry name" value="SOD_C_sf"/>
</dbReference>
<feature type="binding site" evidence="5">
    <location>
        <position position="74"/>
    </location>
    <ligand>
        <name>Mn(2+)</name>
        <dbReference type="ChEBI" id="CHEBI:29035"/>
    </ligand>
</feature>
<evidence type="ECO:0000256" key="3">
    <source>
        <dbReference type="ARBA" id="ARBA00023002"/>
    </source>
</evidence>
<comment type="function">
    <text evidence="6">Destroys radicals which are normally produced within the cells and which are toxic to biological systems.</text>
</comment>
<gene>
    <name evidence="9" type="primary">sodB</name>
    <name evidence="9" type="ORF">XTALMG727_0797</name>
</gene>
<dbReference type="Proteomes" id="UP000046187">
    <property type="component" value="Unassembled WGS sequence"/>
</dbReference>
<protein>
    <recommendedName>
        <fullName evidence="6">Superoxide dismutase</fullName>
        <ecNumber evidence="6">1.15.1.1</ecNumber>
    </recommendedName>
</protein>
<dbReference type="EMBL" id="CXOI01000012">
    <property type="protein sequence ID" value="CTP83891.1"/>
    <property type="molecule type" value="Genomic_DNA"/>
</dbReference>
<dbReference type="InterPro" id="IPR019831">
    <property type="entry name" value="Mn/Fe_SOD_N"/>
</dbReference>
<dbReference type="PRINTS" id="PR01703">
    <property type="entry name" value="MNSODISMTASE"/>
</dbReference>
<comment type="catalytic activity">
    <reaction evidence="4 6">
        <text>2 superoxide + 2 H(+) = H2O2 + O2</text>
        <dbReference type="Rhea" id="RHEA:20696"/>
        <dbReference type="ChEBI" id="CHEBI:15378"/>
        <dbReference type="ChEBI" id="CHEBI:15379"/>
        <dbReference type="ChEBI" id="CHEBI:16240"/>
        <dbReference type="ChEBI" id="CHEBI:18421"/>
        <dbReference type="EC" id="1.15.1.1"/>
    </reaction>
</comment>
<evidence type="ECO:0000256" key="1">
    <source>
        <dbReference type="ARBA" id="ARBA00008714"/>
    </source>
</evidence>
<dbReference type="PANTHER" id="PTHR42769:SF3">
    <property type="entry name" value="SUPEROXIDE DISMUTASE [FE] 2, CHLOROPLASTIC"/>
    <property type="match status" value="1"/>
</dbReference>
<dbReference type="InterPro" id="IPR019833">
    <property type="entry name" value="Mn/Fe_SOD_BS"/>
</dbReference>
<accession>A0A0K2ZE42</accession>
<dbReference type="EC" id="1.15.1.1" evidence="6"/>
<dbReference type="SUPFAM" id="SSF54719">
    <property type="entry name" value="Fe,Mn superoxide dismutase (SOD), C-terminal domain"/>
    <property type="match status" value="1"/>
</dbReference>
<dbReference type="Gene3D" id="3.55.40.20">
    <property type="entry name" value="Iron/manganese superoxide dismutase, C-terminal domain"/>
    <property type="match status" value="1"/>
</dbReference>
<dbReference type="SUPFAM" id="SSF46609">
    <property type="entry name" value="Fe,Mn superoxide dismutase (SOD), N-terminal domain"/>
    <property type="match status" value="1"/>
</dbReference>
<dbReference type="InterPro" id="IPR036324">
    <property type="entry name" value="Mn/Fe_SOD_N_sf"/>
</dbReference>
<evidence type="ECO:0000313" key="9">
    <source>
        <dbReference type="EMBL" id="CTP83891.1"/>
    </source>
</evidence>
<evidence type="ECO:0000256" key="6">
    <source>
        <dbReference type="RuleBase" id="RU000414"/>
    </source>
</evidence>
<comment type="similarity">
    <text evidence="1 6">Belongs to the iron/manganese superoxide dismutase family.</text>
</comment>
<dbReference type="GO" id="GO:0046872">
    <property type="term" value="F:metal ion binding"/>
    <property type="evidence" value="ECO:0007669"/>
    <property type="project" value="UniProtKB-KW"/>
</dbReference>
<dbReference type="AlphaFoldDB" id="A0A0K2ZE42"/>
<dbReference type="PANTHER" id="PTHR42769">
    <property type="entry name" value="SUPEROXIDE DISMUTASE"/>
    <property type="match status" value="1"/>
</dbReference>
<evidence type="ECO:0000259" key="7">
    <source>
        <dbReference type="Pfam" id="PF00081"/>
    </source>
</evidence>
<evidence type="ECO:0000256" key="5">
    <source>
        <dbReference type="PIRSR" id="PIRSR000349-1"/>
    </source>
</evidence>
<dbReference type="Pfam" id="PF02777">
    <property type="entry name" value="Sod_Fe_C"/>
    <property type="match status" value="1"/>
</dbReference>
<evidence type="ECO:0000313" key="10">
    <source>
        <dbReference type="Proteomes" id="UP000046187"/>
    </source>
</evidence>
<organism evidence="9 10">
    <name type="scientific">Xanthomonas graminis pv. arrhenatheri LMG 727</name>
    <dbReference type="NCBI Taxonomy" id="1195923"/>
    <lineage>
        <taxon>Bacteria</taxon>
        <taxon>Pseudomonadati</taxon>
        <taxon>Pseudomonadota</taxon>
        <taxon>Gammaproteobacteria</taxon>
        <taxon>Lysobacterales</taxon>
        <taxon>Lysobacteraceae</taxon>
        <taxon>Xanthomonas</taxon>
        <taxon>Xanthomonas translucens group</taxon>
        <taxon>Xanthomonas graminis</taxon>
    </lineage>
</organism>
<dbReference type="PIRSF" id="PIRSF000349">
    <property type="entry name" value="SODismutase"/>
    <property type="match status" value="1"/>
</dbReference>
<keyword evidence="2 5" id="KW-0479">Metal-binding</keyword>